<accession>A0A248UA88</accession>
<proteinExistence type="predicted"/>
<gene>
    <name evidence="1" type="ORF">CES85_4476</name>
</gene>
<dbReference type="KEGG" id="och:CES85_4476"/>
<dbReference type="AlphaFoldDB" id="A0A248UA88"/>
<protein>
    <submittedName>
        <fullName evidence="1">Uncharacterized protein</fullName>
    </submittedName>
</protein>
<reference evidence="1 2" key="1">
    <citation type="submission" date="2017-07" db="EMBL/GenBank/DDBJ databases">
        <title>Phylogenetic study on the rhizospheric bacterium Ochrobactrum sp. A44.</title>
        <authorList>
            <person name="Krzyzanowska D.M."/>
            <person name="Ossowicki A."/>
            <person name="Rajewska M."/>
            <person name="Maciag T."/>
            <person name="Kaczynski Z."/>
            <person name="Czerwicka M."/>
            <person name="Jafra S."/>
        </authorList>
    </citation>
    <scope>NUCLEOTIDE SEQUENCE [LARGE SCALE GENOMIC DNA]</scope>
    <source>
        <strain evidence="1 2">A44</strain>
    </source>
</reference>
<evidence type="ECO:0000313" key="2">
    <source>
        <dbReference type="Proteomes" id="UP000215256"/>
    </source>
</evidence>
<dbReference type="Proteomes" id="UP000215256">
    <property type="component" value="Chromosome 2"/>
</dbReference>
<name>A0A248UA88_9HYPH</name>
<dbReference type="EMBL" id="CP022603">
    <property type="protein sequence ID" value="ASV83693.1"/>
    <property type="molecule type" value="Genomic_DNA"/>
</dbReference>
<sequence>MAVTVTLRHVTRNVSETLQRLKSVLFRRFKLVIVLRLQEGSLENAE</sequence>
<organism evidence="1 2">
    <name type="scientific">Ochrobactrum quorumnocens</name>
    <dbReference type="NCBI Taxonomy" id="271865"/>
    <lineage>
        <taxon>Bacteria</taxon>
        <taxon>Pseudomonadati</taxon>
        <taxon>Pseudomonadota</taxon>
        <taxon>Alphaproteobacteria</taxon>
        <taxon>Hyphomicrobiales</taxon>
        <taxon>Brucellaceae</taxon>
        <taxon>Brucella/Ochrobactrum group</taxon>
        <taxon>Ochrobactrum</taxon>
    </lineage>
</organism>
<evidence type="ECO:0000313" key="1">
    <source>
        <dbReference type="EMBL" id="ASV83693.1"/>
    </source>
</evidence>